<dbReference type="InterPro" id="IPR050109">
    <property type="entry name" value="HTH-type_TetR-like_transc_reg"/>
</dbReference>
<dbReference type="GeneID" id="97241684"/>
<reference evidence="6 7" key="1">
    <citation type="submission" date="2015-12" db="EMBL/GenBank/DDBJ databases">
        <title>Genome sequence of Tistrella mobilis MCCC 1A02139.</title>
        <authorList>
            <person name="Lu L."/>
            <person name="Lai Q."/>
            <person name="Shao Z."/>
            <person name="Qian P."/>
        </authorList>
    </citation>
    <scope>NUCLEOTIDE SEQUENCE [LARGE SCALE GENOMIC DNA]</scope>
    <source>
        <strain evidence="6 7">MCCC 1A02139</strain>
    </source>
</reference>
<proteinExistence type="predicted"/>
<feature type="domain" description="HTH tetR-type" evidence="5">
    <location>
        <begin position="12"/>
        <end position="72"/>
    </location>
</feature>
<keyword evidence="3" id="KW-0804">Transcription</keyword>
<evidence type="ECO:0000256" key="4">
    <source>
        <dbReference type="PROSITE-ProRule" id="PRU00335"/>
    </source>
</evidence>
<evidence type="ECO:0000256" key="1">
    <source>
        <dbReference type="ARBA" id="ARBA00023015"/>
    </source>
</evidence>
<protein>
    <recommendedName>
        <fullName evidence="5">HTH tetR-type domain-containing protein</fullName>
    </recommendedName>
</protein>
<sequence>MSDKESRPRNSEATKAAILDAARHAFAANSYDTVGLREIARAADVNVSLVIRYYGSKERLFAVCLGDAAFDALLRDVPRERLARVLTRLTVMAGRPGLLAAALAEEHGREAADHDIDAAVLAACERVSRILMSSINSRAAMPLIRERLEADVLDHLVERIGGTHAREKARLALALMVGVALVHGVLDDGSPPSGAAHGDGKPPQLRLTEDLMRAIIEELPGA</sequence>
<feature type="DNA-binding region" description="H-T-H motif" evidence="4">
    <location>
        <begin position="35"/>
        <end position="54"/>
    </location>
</feature>
<gene>
    <name evidence="6" type="ORF">AUP44_07315</name>
</gene>
<organism evidence="6 7">
    <name type="scientific">Tistrella mobilis</name>
    <dbReference type="NCBI Taxonomy" id="171437"/>
    <lineage>
        <taxon>Bacteria</taxon>
        <taxon>Pseudomonadati</taxon>
        <taxon>Pseudomonadota</taxon>
        <taxon>Alphaproteobacteria</taxon>
        <taxon>Geminicoccales</taxon>
        <taxon>Geminicoccaceae</taxon>
        <taxon>Tistrella</taxon>
    </lineage>
</organism>
<name>A0A161R2U9_9PROT</name>
<dbReference type="InterPro" id="IPR041678">
    <property type="entry name" value="TetR_C_16"/>
</dbReference>
<dbReference type="Pfam" id="PF17920">
    <property type="entry name" value="TetR_C_16"/>
    <property type="match status" value="1"/>
</dbReference>
<dbReference type="RefSeq" id="WP_062765272.1">
    <property type="nucleotide sequence ID" value="NZ_CP121045.1"/>
</dbReference>
<dbReference type="Proteomes" id="UP000075787">
    <property type="component" value="Unassembled WGS sequence"/>
</dbReference>
<dbReference type="SUPFAM" id="SSF48498">
    <property type="entry name" value="Tetracyclin repressor-like, C-terminal domain"/>
    <property type="match status" value="1"/>
</dbReference>
<dbReference type="GO" id="GO:0003700">
    <property type="term" value="F:DNA-binding transcription factor activity"/>
    <property type="evidence" value="ECO:0007669"/>
    <property type="project" value="TreeGrafter"/>
</dbReference>
<dbReference type="InterPro" id="IPR009057">
    <property type="entry name" value="Homeodomain-like_sf"/>
</dbReference>
<dbReference type="SUPFAM" id="SSF46689">
    <property type="entry name" value="Homeodomain-like"/>
    <property type="match status" value="1"/>
</dbReference>
<dbReference type="InterPro" id="IPR001647">
    <property type="entry name" value="HTH_TetR"/>
</dbReference>
<dbReference type="PANTHER" id="PTHR30055">
    <property type="entry name" value="HTH-TYPE TRANSCRIPTIONAL REGULATOR RUTR"/>
    <property type="match status" value="1"/>
</dbReference>
<dbReference type="PANTHER" id="PTHR30055:SF234">
    <property type="entry name" value="HTH-TYPE TRANSCRIPTIONAL REGULATOR BETI"/>
    <property type="match status" value="1"/>
</dbReference>
<evidence type="ECO:0000256" key="3">
    <source>
        <dbReference type="ARBA" id="ARBA00023163"/>
    </source>
</evidence>
<dbReference type="PROSITE" id="PS50977">
    <property type="entry name" value="HTH_TETR_2"/>
    <property type="match status" value="1"/>
</dbReference>
<keyword evidence="2 4" id="KW-0238">DNA-binding</keyword>
<dbReference type="GO" id="GO:0000976">
    <property type="term" value="F:transcription cis-regulatory region binding"/>
    <property type="evidence" value="ECO:0007669"/>
    <property type="project" value="TreeGrafter"/>
</dbReference>
<dbReference type="OrthoDB" id="2356263at2"/>
<evidence type="ECO:0000259" key="5">
    <source>
        <dbReference type="PROSITE" id="PS50977"/>
    </source>
</evidence>
<dbReference type="Pfam" id="PF00440">
    <property type="entry name" value="TetR_N"/>
    <property type="match status" value="1"/>
</dbReference>
<dbReference type="Gene3D" id="1.10.357.10">
    <property type="entry name" value="Tetracycline Repressor, domain 2"/>
    <property type="match status" value="1"/>
</dbReference>
<dbReference type="EMBL" id="LPZR01000164">
    <property type="protein sequence ID" value="KYO52006.1"/>
    <property type="molecule type" value="Genomic_DNA"/>
</dbReference>
<dbReference type="AlphaFoldDB" id="A0A161R2U9"/>
<comment type="caution">
    <text evidence="6">The sequence shown here is derived from an EMBL/GenBank/DDBJ whole genome shotgun (WGS) entry which is preliminary data.</text>
</comment>
<keyword evidence="1" id="KW-0805">Transcription regulation</keyword>
<evidence type="ECO:0000313" key="6">
    <source>
        <dbReference type="EMBL" id="KYO52006.1"/>
    </source>
</evidence>
<dbReference type="InterPro" id="IPR036271">
    <property type="entry name" value="Tet_transcr_reg_TetR-rel_C_sf"/>
</dbReference>
<accession>A0A161R2U9</accession>
<evidence type="ECO:0000313" key="7">
    <source>
        <dbReference type="Proteomes" id="UP000075787"/>
    </source>
</evidence>
<evidence type="ECO:0000256" key="2">
    <source>
        <dbReference type="ARBA" id="ARBA00023125"/>
    </source>
</evidence>